<comment type="subcellular location">
    <subcellularLocation>
        <location evidence="1">Cell membrane</location>
        <topology evidence="1">Single-pass membrane protein</topology>
    </subcellularLocation>
</comment>
<dbReference type="InterPro" id="IPR000719">
    <property type="entry name" value="Prot_kinase_dom"/>
</dbReference>
<dbReference type="Proteomes" id="UP000257451">
    <property type="component" value="Unassembled WGS sequence"/>
</dbReference>
<reference evidence="16 17" key="1">
    <citation type="journal article" date="2018" name="Sci. Rep.">
        <title>Extensive genomic diversity among Mycobacterium marinum strains revealed by whole genome sequencing.</title>
        <authorList>
            <person name="Das S."/>
            <person name="Pettersson B.M."/>
            <person name="Behra P.R."/>
            <person name="Mallick A."/>
            <person name="Cheramie M."/>
            <person name="Ramesh M."/>
            <person name="Shirreff L."/>
            <person name="DuCote T."/>
            <person name="Dasgupta S."/>
            <person name="Ennis D.G."/>
            <person name="Kirsebom L.A."/>
        </authorList>
    </citation>
    <scope>NUCLEOTIDE SEQUENCE [LARGE SCALE GENOMIC DNA]</scope>
    <source>
        <strain evidence="16 17">Davis1</strain>
    </source>
</reference>
<dbReference type="Pfam" id="PF14032">
    <property type="entry name" value="PknH_C"/>
    <property type="match status" value="1"/>
</dbReference>
<dbReference type="RefSeq" id="WP_036455616.1">
    <property type="nucleotide sequence ID" value="NZ_BQLA01000153.1"/>
</dbReference>
<keyword evidence="3" id="KW-1003">Cell membrane</keyword>
<dbReference type="AlphaFoldDB" id="A0A2Z5YEG1"/>
<dbReference type="SMART" id="SM00220">
    <property type="entry name" value="S_TKc"/>
    <property type="match status" value="1"/>
</dbReference>
<keyword evidence="7" id="KW-0547">Nucleotide-binding</keyword>
<evidence type="ECO:0000256" key="1">
    <source>
        <dbReference type="ARBA" id="ARBA00004162"/>
    </source>
</evidence>
<dbReference type="SUPFAM" id="SSF56112">
    <property type="entry name" value="Protein kinase-like (PK-like)"/>
    <property type="match status" value="1"/>
</dbReference>
<feature type="transmembrane region" description="Helical" evidence="15">
    <location>
        <begin position="320"/>
        <end position="341"/>
    </location>
</feature>
<evidence type="ECO:0000256" key="15">
    <source>
        <dbReference type="SAM" id="Phobius"/>
    </source>
</evidence>
<dbReference type="PROSITE" id="PS00107">
    <property type="entry name" value="PROTEIN_KINASE_ATP"/>
    <property type="match status" value="1"/>
</dbReference>
<dbReference type="PANTHER" id="PTHR43289:SF6">
    <property type="entry name" value="SERINE_THREONINE-PROTEIN KINASE NEKL-3"/>
    <property type="match status" value="1"/>
</dbReference>
<dbReference type="GO" id="GO:0005524">
    <property type="term" value="F:ATP binding"/>
    <property type="evidence" value="ECO:0007669"/>
    <property type="project" value="UniProtKB-UniRule"/>
</dbReference>
<evidence type="ECO:0000256" key="11">
    <source>
        <dbReference type="ARBA" id="ARBA00023136"/>
    </source>
</evidence>
<comment type="catalytic activity">
    <reaction evidence="12">
        <text>L-threonyl-[protein] + ATP = O-phospho-L-threonyl-[protein] + ADP + H(+)</text>
        <dbReference type="Rhea" id="RHEA:46608"/>
        <dbReference type="Rhea" id="RHEA-COMP:11060"/>
        <dbReference type="Rhea" id="RHEA-COMP:11605"/>
        <dbReference type="ChEBI" id="CHEBI:15378"/>
        <dbReference type="ChEBI" id="CHEBI:30013"/>
        <dbReference type="ChEBI" id="CHEBI:30616"/>
        <dbReference type="ChEBI" id="CHEBI:61977"/>
        <dbReference type="ChEBI" id="CHEBI:456216"/>
        <dbReference type="EC" id="2.7.11.1"/>
    </reaction>
</comment>
<keyword evidence="6 15" id="KW-0812">Transmembrane</keyword>
<dbReference type="InterPro" id="IPR008271">
    <property type="entry name" value="Ser/Thr_kinase_AS"/>
</dbReference>
<evidence type="ECO:0000256" key="6">
    <source>
        <dbReference type="ARBA" id="ARBA00022692"/>
    </source>
</evidence>
<dbReference type="GO" id="GO:0004674">
    <property type="term" value="F:protein serine/threonine kinase activity"/>
    <property type="evidence" value="ECO:0007669"/>
    <property type="project" value="UniProtKB-KW"/>
</dbReference>
<dbReference type="FunFam" id="3.30.200.20:FF:000348">
    <property type="entry name" value="Serine/threonine protein kinase"/>
    <property type="match status" value="1"/>
</dbReference>
<evidence type="ECO:0000256" key="2">
    <source>
        <dbReference type="ARBA" id="ARBA00012513"/>
    </source>
</evidence>
<proteinExistence type="predicted"/>
<dbReference type="PANTHER" id="PTHR43289">
    <property type="entry name" value="MITOGEN-ACTIVATED PROTEIN KINASE KINASE KINASE 20-RELATED"/>
    <property type="match status" value="1"/>
</dbReference>
<keyword evidence="4" id="KW-0723">Serine/threonine-protein kinase</keyword>
<dbReference type="GO" id="GO:0080090">
    <property type="term" value="P:regulation of primary metabolic process"/>
    <property type="evidence" value="ECO:0007669"/>
    <property type="project" value="UniProtKB-ARBA"/>
</dbReference>
<keyword evidence="10 15" id="KW-1133">Transmembrane helix</keyword>
<comment type="caution">
    <text evidence="16">The sequence shown here is derived from an EMBL/GenBank/DDBJ whole genome shotgun (WGS) entry which is preliminary data.</text>
</comment>
<evidence type="ECO:0000256" key="12">
    <source>
        <dbReference type="ARBA" id="ARBA00047899"/>
    </source>
</evidence>
<dbReference type="InterPro" id="IPR038232">
    <property type="entry name" value="PknH-like_Extracell_sf"/>
</dbReference>
<evidence type="ECO:0000256" key="13">
    <source>
        <dbReference type="ARBA" id="ARBA00048679"/>
    </source>
</evidence>
<evidence type="ECO:0000313" key="16">
    <source>
        <dbReference type="EMBL" id="RFZ40900.1"/>
    </source>
</evidence>
<evidence type="ECO:0000256" key="8">
    <source>
        <dbReference type="ARBA" id="ARBA00022777"/>
    </source>
</evidence>
<evidence type="ECO:0000256" key="14">
    <source>
        <dbReference type="SAM" id="MobiDB-lite"/>
    </source>
</evidence>
<evidence type="ECO:0000256" key="7">
    <source>
        <dbReference type="ARBA" id="ARBA00022741"/>
    </source>
</evidence>
<feature type="compositionally biased region" description="Low complexity" evidence="14">
    <location>
        <begin position="352"/>
        <end position="370"/>
    </location>
</feature>
<name>A0A2Z5YEG1_MYCMR</name>
<protein>
    <recommendedName>
        <fullName evidence="2">non-specific serine/threonine protein kinase</fullName>
        <ecNumber evidence="2">2.7.11.1</ecNumber>
    </recommendedName>
</protein>
<evidence type="ECO:0000256" key="3">
    <source>
        <dbReference type="ARBA" id="ARBA00022475"/>
    </source>
</evidence>
<dbReference type="Pfam" id="PF00069">
    <property type="entry name" value="Pkinase"/>
    <property type="match status" value="1"/>
</dbReference>
<dbReference type="PROSITE" id="PS50011">
    <property type="entry name" value="PROTEIN_KINASE_DOM"/>
    <property type="match status" value="1"/>
</dbReference>
<dbReference type="InterPro" id="IPR026954">
    <property type="entry name" value="PknH-like_Extracell"/>
</dbReference>
<dbReference type="PROSITE" id="PS00108">
    <property type="entry name" value="PROTEIN_KINASE_ST"/>
    <property type="match status" value="1"/>
</dbReference>
<dbReference type="EC" id="2.7.11.1" evidence="2"/>
<keyword evidence="8 16" id="KW-0418">Kinase</keyword>
<organism evidence="16 17">
    <name type="scientific">Mycobacterium marinum</name>
    <dbReference type="NCBI Taxonomy" id="1781"/>
    <lineage>
        <taxon>Bacteria</taxon>
        <taxon>Bacillati</taxon>
        <taxon>Actinomycetota</taxon>
        <taxon>Actinomycetes</taxon>
        <taxon>Mycobacteriales</taxon>
        <taxon>Mycobacteriaceae</taxon>
        <taxon>Mycobacterium</taxon>
        <taxon>Mycobacterium ulcerans group</taxon>
    </lineage>
</organism>
<dbReference type="GO" id="GO:0005886">
    <property type="term" value="C:plasma membrane"/>
    <property type="evidence" value="ECO:0007669"/>
    <property type="project" value="UniProtKB-SubCell"/>
</dbReference>
<feature type="region of interest" description="Disordered" evidence="14">
    <location>
        <begin position="344"/>
        <end position="370"/>
    </location>
</feature>
<dbReference type="Gene3D" id="3.30.200.20">
    <property type="entry name" value="Phosphorylase Kinase, domain 1"/>
    <property type="match status" value="1"/>
</dbReference>
<dbReference type="InterPro" id="IPR017441">
    <property type="entry name" value="Protein_kinase_ATP_BS"/>
</dbReference>
<keyword evidence="5 16" id="KW-0808">Transferase</keyword>
<evidence type="ECO:0000256" key="9">
    <source>
        <dbReference type="ARBA" id="ARBA00022840"/>
    </source>
</evidence>
<keyword evidence="9" id="KW-0067">ATP-binding</keyword>
<evidence type="ECO:0000313" key="17">
    <source>
        <dbReference type="Proteomes" id="UP000257451"/>
    </source>
</evidence>
<comment type="catalytic activity">
    <reaction evidence="13">
        <text>L-seryl-[protein] + ATP = O-phospho-L-seryl-[protein] + ADP + H(+)</text>
        <dbReference type="Rhea" id="RHEA:17989"/>
        <dbReference type="Rhea" id="RHEA-COMP:9863"/>
        <dbReference type="Rhea" id="RHEA-COMP:11604"/>
        <dbReference type="ChEBI" id="CHEBI:15378"/>
        <dbReference type="ChEBI" id="CHEBI:29999"/>
        <dbReference type="ChEBI" id="CHEBI:30616"/>
        <dbReference type="ChEBI" id="CHEBI:83421"/>
        <dbReference type="ChEBI" id="CHEBI:456216"/>
        <dbReference type="EC" id="2.7.11.1"/>
    </reaction>
</comment>
<evidence type="ECO:0000256" key="4">
    <source>
        <dbReference type="ARBA" id="ARBA00022527"/>
    </source>
</evidence>
<dbReference type="FunFam" id="1.10.510.10:FF:000021">
    <property type="entry name" value="Serine/threonine protein kinase"/>
    <property type="match status" value="1"/>
</dbReference>
<dbReference type="InterPro" id="IPR011009">
    <property type="entry name" value="Kinase-like_dom_sf"/>
</dbReference>
<keyword evidence="11 15" id="KW-0472">Membrane</keyword>
<evidence type="ECO:0000256" key="5">
    <source>
        <dbReference type="ARBA" id="ARBA00022679"/>
    </source>
</evidence>
<accession>A0A2Z5YEG1</accession>
<dbReference type="EMBL" id="PEDF01000085">
    <property type="protein sequence ID" value="RFZ40900.1"/>
    <property type="molecule type" value="Genomic_DNA"/>
</dbReference>
<evidence type="ECO:0000256" key="10">
    <source>
        <dbReference type="ARBA" id="ARBA00022989"/>
    </source>
</evidence>
<gene>
    <name evidence="16" type="primary">pknH_7</name>
    <name evidence="16" type="ORF">DAVIS_02866</name>
</gene>
<dbReference type="CDD" id="cd14014">
    <property type="entry name" value="STKc_PknB_like"/>
    <property type="match status" value="1"/>
</dbReference>
<dbReference type="Gene3D" id="1.10.510.10">
    <property type="entry name" value="Transferase(Phosphotransferase) domain 1"/>
    <property type="match status" value="1"/>
</dbReference>
<sequence length="560" mass="59865">MSDTVPTSRVGTQFGPYRLRRLLGRGGMGEVYEAHDTVKDRTVALKLMSQQFNSDSTFRRRMQREAHTAGRLQEPHIVPIHDFGEIDGQLFIDMRFIEGTDLGSVLKRGALPAPRAVAIVSQVAEALDAAHRGGVVHRDIKPENILITGNDFAYLVDFGIAAAATDQHLTKTGTAVGSWSYMAPERFGDDEVTYRSDIYALACVLYECLTGTPPYQTQNLSTLMGAHLMQPIPRPSRHRPDIPTAFDEVIARGMAKDPALRYPTAGELARAARHALSAGDQERAATLIAGTHQLAAPPSGPMPWAPPPWTPPARRTRTPWLLAVAVLVVVIAVVGTGLFLARKEPARGPTGGVSTTAGAPSGTTATAGPTVAPTQLESFLLSPEQINTIVGTTGIVIDHNATEMTDPGPENSLSTEQCLGALIGYQTRTYKSSGYTSMLAQLMQKPRSTPGYVVVQGAVIFASADQAVGFVAAQADQWRSCAGKDVTQVNNGKTSRWTFRDVSGAPPKISLQRDLADSVVVCQHVLSAVSNIVLDVNVCAPNVTDQASEIADTMAAKVPT</sequence>
<dbReference type="Gene3D" id="3.40.1000.70">
    <property type="entry name" value="PknH-like extracellular domain"/>
    <property type="match status" value="1"/>
</dbReference>